<reference evidence="1 2" key="1">
    <citation type="journal article" date="2019" name="Int. J. Syst. Evol. Microbiol.">
        <title>The Global Catalogue of Microorganisms (GCM) 10K type strain sequencing project: providing services to taxonomists for standard genome sequencing and annotation.</title>
        <authorList>
            <consortium name="The Broad Institute Genomics Platform"/>
            <consortium name="The Broad Institute Genome Sequencing Center for Infectious Disease"/>
            <person name="Wu L."/>
            <person name="Ma J."/>
        </authorList>
    </citation>
    <scope>NUCLEOTIDE SEQUENCE [LARGE SCALE GENOMIC DNA]</scope>
    <source>
        <strain evidence="1 2">JCM 4524</strain>
    </source>
</reference>
<comment type="caution">
    <text evidence="1">The sequence shown here is derived from an EMBL/GenBank/DDBJ whole genome shotgun (WGS) entry which is preliminary data.</text>
</comment>
<proteinExistence type="predicted"/>
<name>A0ABN3QX14_9ACTN</name>
<gene>
    <name evidence="1" type="ORF">GCM10010307_34690</name>
</gene>
<evidence type="ECO:0000313" key="2">
    <source>
        <dbReference type="Proteomes" id="UP001500151"/>
    </source>
</evidence>
<protein>
    <recommendedName>
        <fullName evidence="3">DNA-binding protein</fullName>
    </recommendedName>
</protein>
<dbReference type="EMBL" id="BAAASJ010000033">
    <property type="protein sequence ID" value="GAA2637281.1"/>
    <property type="molecule type" value="Genomic_DNA"/>
</dbReference>
<dbReference type="Proteomes" id="UP001500151">
    <property type="component" value="Unassembled WGS sequence"/>
</dbReference>
<accession>A0ABN3QX14</accession>
<organism evidence="1 2">
    <name type="scientific">Streptomyces vastus</name>
    <dbReference type="NCBI Taxonomy" id="285451"/>
    <lineage>
        <taxon>Bacteria</taxon>
        <taxon>Bacillati</taxon>
        <taxon>Actinomycetota</taxon>
        <taxon>Actinomycetes</taxon>
        <taxon>Kitasatosporales</taxon>
        <taxon>Streptomycetaceae</taxon>
        <taxon>Streptomyces</taxon>
    </lineage>
</organism>
<keyword evidence="2" id="KW-1185">Reference proteome</keyword>
<sequence length="154" mass="16932">MYPLSHYRAYPGARHRVTMTNAIPHHRPEWVPLAGHQLRVSGVHFDAIRIQGVRGEQVAAELIEAADGDAGPVVCEAVGFRWMYFLLAPGAARTCDWPLGVQRFGRAGSRTVTYIGVPALDGNTWPLQWYSEPTVTAPYVEAGRLRAVLGPRGT</sequence>
<evidence type="ECO:0008006" key="3">
    <source>
        <dbReference type="Google" id="ProtNLM"/>
    </source>
</evidence>
<evidence type="ECO:0000313" key="1">
    <source>
        <dbReference type="EMBL" id="GAA2637281.1"/>
    </source>
</evidence>